<dbReference type="InterPro" id="IPR009014">
    <property type="entry name" value="Transketo_C/PFOR_II"/>
</dbReference>
<evidence type="ECO:0000313" key="6">
    <source>
        <dbReference type="Proteomes" id="UP000316167"/>
    </source>
</evidence>
<feature type="domain" description="Pyruvate flavodoxin/ferredoxin oxidoreductase pyrimidine binding" evidence="3">
    <location>
        <begin position="259"/>
        <end position="473"/>
    </location>
</feature>
<sequence>MTRTQEVLQDVVIKFAGDSGDGMQLTGSQFTNNTALMGIDLATFPDFPAEIRAPQGTLAGVSGYQLRFSSDSVFTPGDECDVLVAMNAAALKANLKSIKKGGKIIVNTDGFDAKNLRLANYPEGVNPLENDSLSNYTVIKMDVTKMTREALSDITMGMKEKDRAKNMFVLGFLYWMYNRDMENTISFLKEKFGKKPDILESNIRVLRAGYNYGDTTETFTTTYKVEKAKMESGVYRSIMGNQAVSYGLIAAAQKSGLQMFLGSYPITPASDILHELSRHKAFGIKTFQAEDEIAAITSAIGAAYGGALGVTTSSGPGIALKGEAMGLAVMLEIPLVIVNIQRGGPSTGLPTKTEQSDLMQAYYGRNGECPMPVISASTPADCFDAVYEAVRIAVQHMTPVMFLSDGYIANGAEPWRFPKSEDLPAITVNFKKGLDEGEEKLQPYKRDEKLVRPWAIPGTPGLEHRIGGLEKQDGTGNISYDADNHQHMVKTRQAKVDNIADYIPLQKLDSGTATGKVLVVGWGSTYGAIKSACTELQAQGKSVAHAHLRYIRPFPKNLGEILKSYDTVLVPEINNGQLIRILRDEFFVDAKGYNKIKGVPITKGELIEEIGNYL</sequence>
<dbReference type="Gene3D" id="3.40.50.920">
    <property type="match status" value="1"/>
</dbReference>
<evidence type="ECO:0000313" key="5">
    <source>
        <dbReference type="EMBL" id="TWI83452.1"/>
    </source>
</evidence>
<dbReference type="InterPro" id="IPR033412">
    <property type="entry name" value="PFOR_II"/>
</dbReference>
<dbReference type="InterPro" id="IPR022367">
    <property type="entry name" value="2-oxoacid/accept_OxRdtase_asu"/>
</dbReference>
<dbReference type="Pfam" id="PF01855">
    <property type="entry name" value="POR_N"/>
    <property type="match status" value="1"/>
</dbReference>
<reference evidence="5 6" key="1">
    <citation type="journal article" date="2015" name="Stand. Genomic Sci.">
        <title>Genomic Encyclopedia of Bacterial and Archaeal Type Strains, Phase III: the genomes of soil and plant-associated and newly described type strains.</title>
        <authorList>
            <person name="Whitman W.B."/>
            <person name="Woyke T."/>
            <person name="Klenk H.P."/>
            <person name="Zhou Y."/>
            <person name="Lilburn T.G."/>
            <person name="Beck B.J."/>
            <person name="De Vos P."/>
            <person name="Vandamme P."/>
            <person name="Eisen J.A."/>
            <person name="Garrity G."/>
            <person name="Hugenholtz P."/>
            <person name="Kyrpides N.C."/>
        </authorList>
    </citation>
    <scope>NUCLEOTIDE SEQUENCE [LARGE SCALE GENOMIC DNA]</scope>
    <source>
        <strain evidence="5 6">CGMCC 1.7271</strain>
    </source>
</reference>
<keyword evidence="6" id="KW-1185">Reference proteome</keyword>
<dbReference type="GO" id="GO:0016903">
    <property type="term" value="F:oxidoreductase activity, acting on the aldehyde or oxo group of donors"/>
    <property type="evidence" value="ECO:0007669"/>
    <property type="project" value="InterPro"/>
</dbReference>
<dbReference type="GO" id="GO:0006979">
    <property type="term" value="P:response to oxidative stress"/>
    <property type="evidence" value="ECO:0007669"/>
    <property type="project" value="TreeGrafter"/>
</dbReference>
<keyword evidence="1" id="KW-0560">Oxidoreductase</keyword>
<dbReference type="InterPro" id="IPR002869">
    <property type="entry name" value="Pyrv_flavodox_OxRed_cen"/>
</dbReference>
<accession>A0A562SQF6</accession>
<dbReference type="Gene3D" id="3.40.50.970">
    <property type="match status" value="1"/>
</dbReference>
<dbReference type="AlphaFoldDB" id="A0A562SQF6"/>
<comment type="caution">
    <text evidence="5">The sequence shown here is derived from an EMBL/GenBank/DDBJ whole genome shotgun (WGS) entry which is preliminary data.</text>
</comment>
<dbReference type="EMBL" id="VLLE01000003">
    <property type="protein sequence ID" value="TWI83452.1"/>
    <property type="molecule type" value="Genomic_DNA"/>
</dbReference>
<evidence type="ECO:0000259" key="3">
    <source>
        <dbReference type="Pfam" id="PF01855"/>
    </source>
</evidence>
<dbReference type="InterPro" id="IPR050722">
    <property type="entry name" value="Pyruvate:ferred/Flavod_OxRd"/>
</dbReference>
<dbReference type="SUPFAM" id="SSF52518">
    <property type="entry name" value="Thiamin diphosphate-binding fold (THDP-binding)"/>
    <property type="match status" value="1"/>
</dbReference>
<dbReference type="InterPro" id="IPR029061">
    <property type="entry name" value="THDP-binding"/>
</dbReference>
<dbReference type="Gene3D" id="3.40.920.10">
    <property type="entry name" value="Pyruvate-ferredoxin oxidoreductase, PFOR, domain III"/>
    <property type="match status" value="1"/>
</dbReference>
<dbReference type="Proteomes" id="UP000316167">
    <property type="component" value="Unassembled WGS sequence"/>
</dbReference>
<evidence type="ECO:0000259" key="4">
    <source>
        <dbReference type="Pfam" id="PF17147"/>
    </source>
</evidence>
<dbReference type="Pfam" id="PF17147">
    <property type="entry name" value="PFOR_II"/>
    <property type="match status" value="1"/>
</dbReference>
<name>A0A562SQF6_9BACT</name>
<dbReference type="InterPro" id="IPR002880">
    <property type="entry name" value="Pyrv_Fd/Flavodoxin_OxRdtase_N"/>
</dbReference>
<feature type="domain" description="Pyruvate:ferredoxin oxidoreductase core" evidence="4">
    <location>
        <begin position="516"/>
        <end position="580"/>
    </location>
</feature>
<dbReference type="PANTHER" id="PTHR32154:SF20">
    <property type="entry name" value="2-OXOGLUTARATE OXIDOREDUCTASE SUBUNIT KORA"/>
    <property type="match status" value="1"/>
</dbReference>
<protein>
    <submittedName>
        <fullName evidence="5">2-oxoglutarate ferredoxin oxidoreductase subunit alpha</fullName>
    </submittedName>
</protein>
<dbReference type="Pfam" id="PF01558">
    <property type="entry name" value="POR"/>
    <property type="match status" value="1"/>
</dbReference>
<dbReference type="FunFam" id="3.40.50.970:FF:000022">
    <property type="entry name" value="2-oxoglutarate ferredoxin oxidoreductase alpha subunit"/>
    <property type="match status" value="1"/>
</dbReference>
<dbReference type="CDD" id="cd07034">
    <property type="entry name" value="TPP_PYR_PFOR_IOR-alpha_like"/>
    <property type="match status" value="1"/>
</dbReference>
<evidence type="ECO:0000259" key="2">
    <source>
        <dbReference type="Pfam" id="PF01558"/>
    </source>
</evidence>
<gene>
    <name evidence="5" type="ORF">IQ13_1564</name>
</gene>
<dbReference type="RefSeq" id="WP_144885618.1">
    <property type="nucleotide sequence ID" value="NZ_VLLE01000003.1"/>
</dbReference>
<dbReference type="NCBIfam" id="TIGR03710">
    <property type="entry name" value="OAFO_sf"/>
    <property type="match status" value="1"/>
</dbReference>
<organism evidence="5 6">
    <name type="scientific">Lacibacter cauensis</name>
    <dbReference type="NCBI Taxonomy" id="510947"/>
    <lineage>
        <taxon>Bacteria</taxon>
        <taxon>Pseudomonadati</taxon>
        <taxon>Bacteroidota</taxon>
        <taxon>Chitinophagia</taxon>
        <taxon>Chitinophagales</taxon>
        <taxon>Chitinophagaceae</taxon>
        <taxon>Lacibacter</taxon>
    </lineage>
</organism>
<evidence type="ECO:0000256" key="1">
    <source>
        <dbReference type="ARBA" id="ARBA00023002"/>
    </source>
</evidence>
<dbReference type="SUPFAM" id="SSF53323">
    <property type="entry name" value="Pyruvate-ferredoxin oxidoreductase, PFOR, domain III"/>
    <property type="match status" value="1"/>
</dbReference>
<dbReference type="InterPro" id="IPR019752">
    <property type="entry name" value="Pyrv/ketoisovalerate_OxRed_cat"/>
</dbReference>
<dbReference type="OrthoDB" id="9794954at2"/>
<feature type="domain" description="Pyruvate/ketoisovalerate oxidoreductase catalytic" evidence="2">
    <location>
        <begin position="20"/>
        <end position="211"/>
    </location>
</feature>
<dbReference type="SUPFAM" id="SSF52922">
    <property type="entry name" value="TK C-terminal domain-like"/>
    <property type="match status" value="1"/>
</dbReference>
<dbReference type="PANTHER" id="PTHR32154">
    <property type="entry name" value="PYRUVATE-FLAVODOXIN OXIDOREDUCTASE-RELATED"/>
    <property type="match status" value="1"/>
</dbReference>
<proteinExistence type="predicted"/>